<dbReference type="OrthoDB" id="410694at2759"/>
<proteinExistence type="predicted"/>
<reference evidence="4 5" key="1">
    <citation type="submission" date="2016-02" db="EMBL/GenBank/DDBJ databases">
        <title>Genome analysis of coral dinoflagellate symbionts highlights evolutionary adaptations to a symbiotic lifestyle.</title>
        <authorList>
            <person name="Aranda M."/>
            <person name="Li Y."/>
            <person name="Liew Y.J."/>
            <person name="Baumgarten S."/>
            <person name="Simakov O."/>
            <person name="Wilson M."/>
            <person name="Piel J."/>
            <person name="Ashoor H."/>
            <person name="Bougouffa S."/>
            <person name="Bajic V.B."/>
            <person name="Ryu T."/>
            <person name="Ravasi T."/>
            <person name="Bayer T."/>
            <person name="Micklem G."/>
            <person name="Kim H."/>
            <person name="Bhak J."/>
            <person name="Lajeunesse T.C."/>
            <person name="Voolstra C.R."/>
        </authorList>
    </citation>
    <scope>NUCLEOTIDE SEQUENCE [LARGE SCALE GENOMIC DNA]</scope>
    <source>
        <strain evidence="4 5">CCMP2467</strain>
    </source>
</reference>
<sequence>MAAALLLGGAEFTRLQGTRLDRRLSAWLEQSNSEALQTPDQLSGLPGPAMDATMGSIAPTGLKGKLAALEDFISMQNEELAAQRQEIESLRGDKAGIEEHYQGQLQELKKTMVGDVQRLQEQKMLAGLGSLLTTSLGGSLIVEMMARSLQQQILGLQRRIQEIEEQATGSLVAGLASRDFSWKVAQKKAAVNQSTGGLLYHAQRVSALSSDHATHMTATGIREFSDHRWVELPILLCPGSSSRPAMDATMGSIAPTGLKGKLAALEDFISMQNEELAAQRQEIESLRGDKAGIEEHYQGQLQELKKTMVGDVQRLQDEVKRHFAQQKAENARLQQQITTLKGEKTSLQQQILGLQRRIQEIEEQVGADCTTLWTLCEMVGLMVGTSFASNDAWNGVPWRAVSGAWLLSSANASRADSKTSMSDDDLVQVGKALSSLKDNERFHGVLQQPSVSKAVRHWAGIERLSPEECEDWQSDGQIMFVLAELRRLEHCCRKAGMKDRPSAASDNPGDKVEDPPSKRQRTEEGAATRAPDCKSIDPATRTWQHDEPAPAKLAGEDWEEHRSKVGLQLMGEMPSANASLNYFLKDESRRSFAAHLANPFGQQFCASWFAKVRVGTKWLQPNSWWGPMPRKTAWMVAKGHTCTYEYGGMEVQPIEYPVWMVELMQSVMPHCGLTEIKDMPNSCNLNLYEDGKQMVGWHADDEELFQGKSKDCRIISLSLGASRQFELELNWPGPDESIGVVQTLSDGDICTMEGMTQKHFMHRVPEEETPVGPRINLTWRWIAKPRDSSKKQEEKVPLHTVLACEDELPLPDGRRLRGGKLENAAVQSTLEDLPDLPPVDPGAWRRTLVWQLVTMVLAAVLARVGVWYQEDEFAKLAMNATSGVNDAEL</sequence>
<organism evidence="4 5">
    <name type="scientific">Symbiodinium microadriaticum</name>
    <name type="common">Dinoflagellate</name>
    <name type="synonym">Zooxanthella microadriatica</name>
    <dbReference type="NCBI Taxonomy" id="2951"/>
    <lineage>
        <taxon>Eukaryota</taxon>
        <taxon>Sar</taxon>
        <taxon>Alveolata</taxon>
        <taxon>Dinophyceae</taxon>
        <taxon>Suessiales</taxon>
        <taxon>Symbiodiniaceae</taxon>
        <taxon>Symbiodinium</taxon>
    </lineage>
</organism>
<dbReference type="GO" id="GO:0051213">
    <property type="term" value="F:dioxygenase activity"/>
    <property type="evidence" value="ECO:0007669"/>
    <property type="project" value="UniProtKB-KW"/>
</dbReference>
<gene>
    <name evidence="4" type="primary">ALKBH3</name>
    <name evidence="4" type="ORF">AK812_SmicGene19099</name>
</gene>
<feature type="region of interest" description="Disordered" evidence="2">
    <location>
        <begin position="497"/>
        <end position="549"/>
    </location>
</feature>
<keyword evidence="5" id="KW-1185">Reference proteome</keyword>
<dbReference type="Pfam" id="PF13532">
    <property type="entry name" value="2OG-FeII_Oxy_2"/>
    <property type="match status" value="1"/>
</dbReference>
<dbReference type="InterPro" id="IPR032854">
    <property type="entry name" value="ALKBH3"/>
</dbReference>
<feature type="compositionally biased region" description="Basic and acidic residues" evidence="2">
    <location>
        <begin position="508"/>
        <end position="535"/>
    </location>
</feature>
<dbReference type="InterPro" id="IPR005123">
    <property type="entry name" value="Oxoglu/Fe-dep_dioxygenase_dom"/>
</dbReference>
<keyword evidence="1" id="KW-0175">Coiled coil</keyword>
<evidence type="ECO:0000256" key="2">
    <source>
        <dbReference type="SAM" id="MobiDB-lite"/>
    </source>
</evidence>
<feature type="coiled-coil region" evidence="1">
    <location>
        <begin position="269"/>
        <end position="364"/>
    </location>
</feature>
<dbReference type="PROSITE" id="PS51471">
    <property type="entry name" value="FE2OG_OXY"/>
    <property type="match status" value="1"/>
</dbReference>
<dbReference type="SUPFAM" id="SSF51197">
    <property type="entry name" value="Clavaminate synthase-like"/>
    <property type="match status" value="1"/>
</dbReference>
<keyword evidence="4" id="KW-0560">Oxidoreductase</keyword>
<dbReference type="Gene3D" id="2.60.120.590">
    <property type="entry name" value="Alpha-ketoglutarate-dependent dioxygenase AlkB-like"/>
    <property type="match status" value="1"/>
</dbReference>
<dbReference type="Gene3D" id="1.10.287.1490">
    <property type="match status" value="1"/>
</dbReference>
<dbReference type="InterPro" id="IPR027450">
    <property type="entry name" value="AlkB-like"/>
</dbReference>
<comment type="caution">
    <text evidence="4">The sequence shown here is derived from an EMBL/GenBank/DDBJ whole genome shotgun (WGS) entry which is preliminary data.</text>
</comment>
<dbReference type="PANTHER" id="PTHR31212:SF4">
    <property type="entry name" value="ALPHA-KETOGLUTARATE-DEPENDENT DIOXYGENASE ALKB HOMOLOG 3"/>
    <property type="match status" value="1"/>
</dbReference>
<dbReference type="EMBL" id="LSRX01000396">
    <property type="protein sequence ID" value="OLP98469.1"/>
    <property type="molecule type" value="Genomic_DNA"/>
</dbReference>
<dbReference type="InterPro" id="IPR037151">
    <property type="entry name" value="AlkB-like_sf"/>
</dbReference>
<dbReference type="GO" id="GO:0006307">
    <property type="term" value="P:DNA alkylation repair"/>
    <property type="evidence" value="ECO:0007669"/>
    <property type="project" value="InterPro"/>
</dbReference>
<evidence type="ECO:0000259" key="3">
    <source>
        <dbReference type="PROSITE" id="PS51471"/>
    </source>
</evidence>
<feature type="domain" description="Fe2OG dioxygenase" evidence="3">
    <location>
        <begin position="679"/>
        <end position="783"/>
    </location>
</feature>
<evidence type="ECO:0000256" key="1">
    <source>
        <dbReference type="SAM" id="Coils"/>
    </source>
</evidence>
<keyword evidence="4" id="KW-0223">Dioxygenase</keyword>
<dbReference type="AlphaFoldDB" id="A0A1Q9DTH2"/>
<protein>
    <submittedName>
        <fullName evidence="4">Alpha-ketoglutarate-dependent dioxygenase alkB-like 3</fullName>
    </submittedName>
</protein>
<dbReference type="PANTHER" id="PTHR31212">
    <property type="entry name" value="ALPHA-KETOGLUTARATE-DEPENDENT DIOXYGENASE ALKB HOMOLOG 3"/>
    <property type="match status" value="1"/>
</dbReference>
<evidence type="ECO:0000313" key="5">
    <source>
        <dbReference type="Proteomes" id="UP000186817"/>
    </source>
</evidence>
<dbReference type="Proteomes" id="UP000186817">
    <property type="component" value="Unassembled WGS sequence"/>
</dbReference>
<feature type="coiled-coil region" evidence="1">
    <location>
        <begin position="73"/>
        <end position="100"/>
    </location>
</feature>
<name>A0A1Q9DTH2_SYMMI</name>
<accession>A0A1Q9DTH2</accession>
<evidence type="ECO:0000313" key="4">
    <source>
        <dbReference type="EMBL" id="OLP98469.1"/>
    </source>
</evidence>